<protein>
    <submittedName>
        <fullName evidence="1">Division plane positioning ATPase MipZ</fullName>
    </submittedName>
</protein>
<dbReference type="EMBL" id="JAMZFT010000001">
    <property type="protein sequence ID" value="MCP1335236.1"/>
    <property type="molecule type" value="Genomic_DNA"/>
</dbReference>
<name>A0A9J6P7U9_9PROT</name>
<dbReference type="InterPro" id="IPR050678">
    <property type="entry name" value="DNA_Partitioning_ATPase"/>
</dbReference>
<accession>A0A9J6P7U9</accession>
<dbReference type="Pfam" id="PF09140">
    <property type="entry name" value="MipZ"/>
    <property type="match status" value="1"/>
</dbReference>
<proteinExistence type="predicted"/>
<dbReference type="Gene3D" id="3.40.50.300">
    <property type="entry name" value="P-loop containing nucleotide triphosphate hydrolases"/>
    <property type="match status" value="1"/>
</dbReference>
<dbReference type="SUPFAM" id="SSF52540">
    <property type="entry name" value="P-loop containing nucleoside triphosphate hydrolases"/>
    <property type="match status" value="1"/>
</dbReference>
<keyword evidence="2" id="KW-1185">Reference proteome</keyword>
<organism evidence="1 2">
    <name type="scientific">Futiania mangrovi</name>
    <dbReference type="NCBI Taxonomy" id="2959716"/>
    <lineage>
        <taxon>Bacteria</taxon>
        <taxon>Pseudomonadati</taxon>
        <taxon>Pseudomonadota</taxon>
        <taxon>Alphaproteobacteria</taxon>
        <taxon>Futianiales</taxon>
        <taxon>Futianiaceae</taxon>
        <taxon>Futiania</taxon>
    </lineage>
</organism>
<dbReference type="InterPro" id="IPR027417">
    <property type="entry name" value="P-loop_NTPase"/>
</dbReference>
<dbReference type="RefSeq" id="WP_269331186.1">
    <property type="nucleotide sequence ID" value="NZ_JAMZFT010000001.1"/>
</dbReference>
<dbReference type="PANTHER" id="PTHR13696:SF96">
    <property type="entry name" value="COBQ_COBB_MIND_PARA NUCLEOTIDE BINDING DOMAIN-CONTAINING PROTEIN"/>
    <property type="match status" value="1"/>
</dbReference>
<dbReference type="CDD" id="cd02042">
    <property type="entry name" value="ParAB_family"/>
    <property type="match status" value="1"/>
</dbReference>
<gene>
    <name evidence="1" type="ORF">NJQ99_02335</name>
</gene>
<dbReference type="PANTHER" id="PTHR13696">
    <property type="entry name" value="P-LOOP CONTAINING NUCLEOSIDE TRIPHOSPHATE HYDROLASE"/>
    <property type="match status" value="1"/>
</dbReference>
<sequence>MSVFVNGAIQGRQRHTGAHVIVLGNEKGGSGKTTTAMHVATALMAQGRTVGAMDLDLRQRSFTRYMENRLAFAERRGLKLAMPRYAKVKASDLPERAAAEAEETEAVRAAIGRLSDCDYVVIDSPGSYTAASRAAHALADTIVTPINDSFVDFDLLAHVDPDTLQIVGPSLYAEMVWDARKVRAIEDGGSIDWIVMRNRMAHVNAKNKERVGALLKKLAKRIGFRTAPGFSERVIYRELFLNGLTLLDLNESGGGLNMSHVAARQEVRNLIAALQLPAREVPAEAAE</sequence>
<evidence type="ECO:0000313" key="2">
    <source>
        <dbReference type="Proteomes" id="UP001055804"/>
    </source>
</evidence>
<dbReference type="AlphaFoldDB" id="A0A9J6P7U9"/>
<dbReference type="Proteomes" id="UP001055804">
    <property type="component" value="Unassembled WGS sequence"/>
</dbReference>
<dbReference type="InterPro" id="IPR015223">
    <property type="entry name" value="MipZ"/>
</dbReference>
<evidence type="ECO:0000313" key="1">
    <source>
        <dbReference type="EMBL" id="MCP1335236.1"/>
    </source>
</evidence>
<comment type="caution">
    <text evidence="1">The sequence shown here is derived from an EMBL/GenBank/DDBJ whole genome shotgun (WGS) entry which is preliminary data.</text>
</comment>
<reference evidence="1" key="1">
    <citation type="submission" date="2022-06" db="EMBL/GenBank/DDBJ databases">
        <title>Isolation and Genomics of Futiania mangrovii gen. nov., sp. nov., a Rare and Metabolically-versatile member in the Class Alphaproteobacteria.</title>
        <authorList>
            <person name="Liu L."/>
            <person name="Huang W.-C."/>
            <person name="Pan J."/>
            <person name="Li J."/>
            <person name="Huang Y."/>
            <person name="Du H."/>
            <person name="Liu Y."/>
            <person name="Li M."/>
        </authorList>
    </citation>
    <scope>NUCLEOTIDE SEQUENCE</scope>
    <source>
        <strain evidence="1">FT118</strain>
    </source>
</reference>